<evidence type="ECO:0000313" key="1">
    <source>
        <dbReference type="EMBL" id="VTT10029.1"/>
    </source>
</evidence>
<evidence type="ECO:0000313" key="2">
    <source>
        <dbReference type="Proteomes" id="UP000388056"/>
    </source>
</evidence>
<reference evidence="1 2" key="1">
    <citation type="submission" date="2019-05" db="EMBL/GenBank/DDBJ databases">
        <authorList>
            <consortium name="Pathogen Informatics"/>
        </authorList>
    </citation>
    <scope>NUCLEOTIDE SEQUENCE [LARGE SCALE GENOMIC DNA]</scope>
    <source>
        <strain evidence="1 2">NCTC10232</strain>
    </source>
</reference>
<dbReference type="SUPFAM" id="SSF52540">
    <property type="entry name" value="P-loop containing nucleoside triphosphate hydrolases"/>
    <property type="match status" value="1"/>
</dbReference>
<sequence>MSLINKIEQGIKELEGGRFQKLGDAYLRRKYNFKIVSLGSQEGTDKTTKGIPDSYAEEKGKYVYIMYGTHKTIISKLKEDIHSVKKKILDENISEDKVARLICCHTSSNITIKQKEDLEKIAEPYQLELIGINEIADDLTKLDFQYLAKEYLSISESTEQVWSINDFIKIHDESKTNAPISNDYIGDVSEIINTIKSSEKRIFLISAKPGTGKTRLAIEICSLLDRNKYNIICVKSNNQDIYQDVKRNLNLHKENIVFIDDVNTTQNYISTLGLLNTTSNIWFILTVRDYAKKDVINNVKVYGYNNIEPELIKDDNFKELLNQFSRNDFTNKEIEHIKTISKSNPRIAVIAAKLSSYRDLTNFNDEIDILKDYYEEILNKNNIIYAEQKTLFILSYLKKIRLESLEENQEFKKLLKITDITNTDFKSAVEKLHERELCNIYNDKIVKIADQSLDDYIVIKFLINKKISILEILHELYPVNDQRVVQILNQCSNFIRKESDLKGVSDAVKSYYYNESNFESDELKEKFLIQFGVLLPLEAISHVKNKIDNIESQAYTKTNFINQKDKKESIKDSVLNIVFVTTRTKYCSQILQLLLKYFDKNPNKISEVYSILEANYGLVTEREYIDYTLAENTISELANLDLMKSYNQELSAAILKQYLKITIDRTEAYEESFTFRECTIPDSEKLKEYHRSILKFLAKIYNVGSVDIRLYIERILYDYRRKILIYSESHCNTILGDLRNIRKLFFNDIKNLSMIGEKIVYALHKAEVKENLPIVFDDYIISDRQKIYNNLTNPNHAWFYEDDAEIKLQQIANSYSSNLQNIFNFANQFKNSLFMNDINIELVLFNMFLLLENDKKIEFLNLMFKSNYHFENKTPISFLENIEKSSMRYVIASSPELEKYEWQLAYLTQIENVKNEDLQTLKSILKANSLPYYFTILNFERLILKDPRLKELLIQKAGNTNFVIPDFIREEEVPKLINLIGENDLKSQYLINLGSSKDHTYKLFQKLGENDINFAVEVLKKIDELKMGSSNLGYMVLHTINGFRDKKEIYKKFIRFAINRPYYYYNNMLEDIIKNDSQIILEMLEETNNEQFAIRLVNLGVEFLENSNQKLILFNLLRAKGFGKKSFQEIHFSPYSHFFTGSHVPVLELEKELLERIKEIFETDIDYIKLLRYLDKLIDGKRNAIERELEKEF</sequence>
<dbReference type="EMBL" id="CABEIU010000002">
    <property type="protein sequence ID" value="VTT10029.1"/>
    <property type="molecule type" value="Genomic_DNA"/>
</dbReference>
<dbReference type="Gene3D" id="3.40.50.300">
    <property type="entry name" value="P-loop containing nucleotide triphosphate hydrolases"/>
    <property type="match status" value="1"/>
</dbReference>
<dbReference type="AlphaFoldDB" id="A0A4V6LPV3"/>
<gene>
    <name evidence="1" type="ORF">NCTC10232_01230</name>
</gene>
<organism evidence="1 2">
    <name type="scientific">Streptococcus oralis</name>
    <dbReference type="NCBI Taxonomy" id="1303"/>
    <lineage>
        <taxon>Bacteria</taxon>
        <taxon>Bacillati</taxon>
        <taxon>Bacillota</taxon>
        <taxon>Bacilli</taxon>
        <taxon>Lactobacillales</taxon>
        <taxon>Streptococcaceae</taxon>
        <taxon>Streptococcus</taxon>
    </lineage>
</organism>
<proteinExistence type="predicted"/>
<dbReference type="InterPro" id="IPR027417">
    <property type="entry name" value="P-loop_NTPase"/>
</dbReference>
<dbReference type="RefSeq" id="WP_143989720.1">
    <property type="nucleotide sequence ID" value="NZ_CABEIU010000002.1"/>
</dbReference>
<accession>A0A4V6LPV3</accession>
<protein>
    <submittedName>
        <fullName evidence="1">Glutamate dehydrogenase</fullName>
    </submittedName>
</protein>
<name>A0A4V6LPV3_STROR</name>
<dbReference type="Proteomes" id="UP000388056">
    <property type="component" value="Unassembled WGS sequence"/>
</dbReference>